<dbReference type="EMBL" id="CP000878">
    <property type="protein sequence ID" value="ABX08697.1"/>
    <property type="molecule type" value="Genomic_DNA"/>
</dbReference>
<feature type="transmembrane region" description="Helical" evidence="1">
    <location>
        <begin position="63"/>
        <end position="89"/>
    </location>
</feature>
<reference evidence="2 3" key="1">
    <citation type="journal article" date="2007" name="PLoS Genet.">
        <title>Patterns and implications of gene gain and loss in the evolution of Prochlorococcus.</title>
        <authorList>
            <person name="Kettler G.C."/>
            <person name="Martiny A.C."/>
            <person name="Huang K."/>
            <person name="Zucker J."/>
            <person name="Coleman M.L."/>
            <person name="Rodrigue S."/>
            <person name="Chen F."/>
            <person name="Lapidus A."/>
            <person name="Ferriera S."/>
            <person name="Johnson J."/>
            <person name="Steglich C."/>
            <person name="Church G.M."/>
            <person name="Richardson P."/>
            <person name="Chisholm S.W."/>
        </authorList>
    </citation>
    <scope>NUCLEOTIDE SEQUENCE [LARGE SCALE GENOMIC DNA]</scope>
    <source>
        <strain evidence="3">MIT 9211</strain>
    </source>
</reference>
<dbReference type="eggNOG" id="COG1285">
    <property type="taxonomic scope" value="Bacteria"/>
</dbReference>
<keyword evidence="3" id="KW-1185">Reference proteome</keyword>
<protein>
    <recommendedName>
        <fullName evidence="4">DUF4956 domain-containing protein</fullName>
    </recommendedName>
</protein>
<keyword evidence="1" id="KW-0812">Transmembrane</keyword>
<dbReference type="HOGENOM" id="CLU_100966_0_1_3"/>
<dbReference type="Proteomes" id="UP000000788">
    <property type="component" value="Chromosome"/>
</dbReference>
<dbReference type="RefSeq" id="WP_012195319.1">
    <property type="nucleotide sequence ID" value="NC_009976.1"/>
</dbReference>
<organism evidence="2 3">
    <name type="scientific">Prochlorococcus marinus (strain MIT 9211)</name>
    <dbReference type="NCBI Taxonomy" id="93059"/>
    <lineage>
        <taxon>Bacteria</taxon>
        <taxon>Bacillati</taxon>
        <taxon>Cyanobacteriota</taxon>
        <taxon>Cyanophyceae</taxon>
        <taxon>Synechococcales</taxon>
        <taxon>Prochlorococcaceae</taxon>
        <taxon>Prochlorococcus</taxon>
    </lineage>
</organism>
<keyword evidence="1" id="KW-1133">Transmembrane helix</keyword>
<evidence type="ECO:0008006" key="4">
    <source>
        <dbReference type="Google" id="ProtNLM"/>
    </source>
</evidence>
<name>A9BA35_PROM4</name>
<dbReference type="InterPro" id="IPR032531">
    <property type="entry name" value="DUF4956"/>
</dbReference>
<accession>A9BA35</accession>
<dbReference type="STRING" id="93059.P9211_07661"/>
<evidence type="ECO:0000313" key="3">
    <source>
        <dbReference type="Proteomes" id="UP000000788"/>
    </source>
</evidence>
<keyword evidence="1" id="KW-0472">Membrane</keyword>
<evidence type="ECO:0000256" key="1">
    <source>
        <dbReference type="SAM" id="Phobius"/>
    </source>
</evidence>
<feature type="transmembrane region" description="Helical" evidence="1">
    <location>
        <begin position="20"/>
        <end position="42"/>
    </location>
</feature>
<dbReference type="OrthoDB" id="5464825at2"/>
<dbReference type="KEGG" id="pmj:P9211_07661"/>
<evidence type="ECO:0000313" key="2">
    <source>
        <dbReference type="EMBL" id="ABX08697.1"/>
    </source>
</evidence>
<proteinExistence type="predicted"/>
<gene>
    <name evidence="2" type="ordered locus">P9211_07661</name>
</gene>
<feature type="transmembrane region" description="Helical" evidence="1">
    <location>
        <begin position="101"/>
        <end position="134"/>
    </location>
</feature>
<sequence>MNKDLPFQEFLANSPQQQSIEIFAINILIAFILSSLLGYIYTKYGNSLSNRRSFAQNFNMISMTTMLIISIVKSSLALSLGLVGALSIVRFRTALKEPEELAFTFLCIAIGLGLGANQRLISIVGFLIITGLYIVKSKAIKSRDQQSVNLIITSQEPSSTDSEQIIDLLRTNSDSLDLKRLTEDNSILEIALCIEIDNYKKLIYIKDKLRLKFPSLSINFIENGTLYEN</sequence>
<dbReference type="AlphaFoldDB" id="A9BA35"/>
<dbReference type="Pfam" id="PF16316">
    <property type="entry name" value="DUF4956"/>
    <property type="match status" value="1"/>
</dbReference>